<reference evidence="3 4" key="1">
    <citation type="submission" date="2020-08" db="EMBL/GenBank/DDBJ databases">
        <title>Sequencing the genomes of 1000 actinobacteria strains.</title>
        <authorList>
            <person name="Klenk H.-P."/>
        </authorList>
    </citation>
    <scope>NUCLEOTIDE SEQUENCE [LARGE SCALE GENOMIC DNA]</scope>
    <source>
        <strain evidence="3 4">DSM 45486</strain>
    </source>
</reference>
<feature type="signal peptide" evidence="2">
    <location>
        <begin position="1"/>
        <end position="21"/>
    </location>
</feature>
<keyword evidence="2" id="KW-0732">Signal</keyword>
<dbReference type="EMBL" id="JACHMO010000001">
    <property type="protein sequence ID" value="MBB5804968.1"/>
    <property type="molecule type" value="Genomic_DNA"/>
</dbReference>
<proteinExistence type="predicted"/>
<name>A0A7W9HN51_9PSEU</name>
<evidence type="ECO:0000313" key="3">
    <source>
        <dbReference type="EMBL" id="MBB5804968.1"/>
    </source>
</evidence>
<evidence type="ECO:0000256" key="1">
    <source>
        <dbReference type="SAM" id="MobiDB-lite"/>
    </source>
</evidence>
<accession>A0A7W9HN51</accession>
<sequence length="217" mass="23341">MRHTLVVVALLVTACSPTPTATPTSTAVSEPPATSTTTTTRSVDPELGPRRLKAAALPVDTFVTHGADQPKDDKYGKWNVVDMCGGVRDPGKYTSYYRSWGSDRISAFNYVHRFEDTTAGEILARIADRARTCASYRHDDGSTRAVRADTEMPKNPILSGIFGYCEEFQPGAHVCAAVLSRDNLMSVVAVAAKGESADVHSQLLEIVPTAIDAILKA</sequence>
<dbReference type="AlphaFoldDB" id="A0A7W9HN51"/>
<dbReference type="Proteomes" id="UP000552097">
    <property type="component" value="Unassembled WGS sequence"/>
</dbReference>
<organism evidence="3 4">
    <name type="scientific">Saccharothrix ecbatanensis</name>
    <dbReference type="NCBI Taxonomy" id="1105145"/>
    <lineage>
        <taxon>Bacteria</taxon>
        <taxon>Bacillati</taxon>
        <taxon>Actinomycetota</taxon>
        <taxon>Actinomycetes</taxon>
        <taxon>Pseudonocardiales</taxon>
        <taxon>Pseudonocardiaceae</taxon>
        <taxon>Saccharothrix</taxon>
    </lineage>
</organism>
<comment type="caution">
    <text evidence="3">The sequence shown here is derived from an EMBL/GenBank/DDBJ whole genome shotgun (WGS) entry which is preliminary data.</text>
</comment>
<protein>
    <recommendedName>
        <fullName evidence="5">PknH-like protein</fullName>
    </recommendedName>
</protein>
<dbReference type="PROSITE" id="PS51257">
    <property type="entry name" value="PROKAR_LIPOPROTEIN"/>
    <property type="match status" value="1"/>
</dbReference>
<evidence type="ECO:0000313" key="4">
    <source>
        <dbReference type="Proteomes" id="UP000552097"/>
    </source>
</evidence>
<evidence type="ECO:0000256" key="2">
    <source>
        <dbReference type="SAM" id="SignalP"/>
    </source>
</evidence>
<gene>
    <name evidence="3" type="ORF">F4560_004736</name>
</gene>
<feature type="chain" id="PRO_5038475885" description="PknH-like protein" evidence="2">
    <location>
        <begin position="22"/>
        <end position="217"/>
    </location>
</feature>
<evidence type="ECO:0008006" key="5">
    <source>
        <dbReference type="Google" id="ProtNLM"/>
    </source>
</evidence>
<feature type="compositionally biased region" description="Low complexity" evidence="1">
    <location>
        <begin position="19"/>
        <end position="40"/>
    </location>
</feature>
<dbReference type="RefSeq" id="WP_184923159.1">
    <property type="nucleotide sequence ID" value="NZ_JACHMO010000001.1"/>
</dbReference>
<feature type="region of interest" description="Disordered" evidence="1">
    <location>
        <begin position="19"/>
        <end position="48"/>
    </location>
</feature>
<keyword evidence="4" id="KW-1185">Reference proteome</keyword>